<keyword evidence="2" id="KW-1185">Reference proteome</keyword>
<protein>
    <submittedName>
        <fullName evidence="1">Uncharacterized protein</fullName>
    </submittedName>
</protein>
<sequence>MLQVFGLDELRSAVDSTSSVIMDRPVGDLVDWNFCKPAEPKAVEYWIQRSSFHDQVRKTARQKKLKKAADPSSSTATVSLTDGLNQLCQQLFRNQL</sequence>
<proteinExistence type="predicted"/>
<reference evidence="1" key="1">
    <citation type="submission" date="2022-10" db="EMBL/GenBank/DDBJ databases">
        <title>Puccinia triticina Genome sequencing and assembly.</title>
        <authorList>
            <person name="Li C."/>
        </authorList>
    </citation>
    <scope>NUCLEOTIDE SEQUENCE</scope>
    <source>
        <strain evidence="1">Pt15</strain>
    </source>
</reference>
<dbReference type="Proteomes" id="UP001164743">
    <property type="component" value="Chromosome 8A"/>
</dbReference>
<dbReference type="EMBL" id="CP110428">
    <property type="protein sequence ID" value="WAQ87227.1"/>
    <property type="molecule type" value="Genomic_DNA"/>
</dbReference>
<dbReference type="RefSeq" id="XP_053022782.1">
    <property type="nucleotide sequence ID" value="XM_053171527.1"/>
</dbReference>
<organism evidence="1 2">
    <name type="scientific">Puccinia triticina</name>
    <dbReference type="NCBI Taxonomy" id="208348"/>
    <lineage>
        <taxon>Eukaryota</taxon>
        <taxon>Fungi</taxon>
        <taxon>Dikarya</taxon>
        <taxon>Basidiomycota</taxon>
        <taxon>Pucciniomycotina</taxon>
        <taxon>Pucciniomycetes</taxon>
        <taxon>Pucciniales</taxon>
        <taxon>Pucciniaceae</taxon>
        <taxon>Puccinia</taxon>
    </lineage>
</organism>
<name>A0ABY7CTD5_9BASI</name>
<evidence type="ECO:0000313" key="2">
    <source>
        <dbReference type="Proteomes" id="UP001164743"/>
    </source>
</evidence>
<gene>
    <name evidence="1" type="ORF">PtA15_8A129</name>
</gene>
<evidence type="ECO:0000313" key="1">
    <source>
        <dbReference type="EMBL" id="WAQ87227.1"/>
    </source>
</evidence>
<accession>A0ABY7CTD5</accession>
<dbReference type="GeneID" id="77812422"/>